<dbReference type="PANTHER" id="PTHR45649:SF24">
    <property type="entry name" value="TRANSPORT PROTEIN, PUTATIVE (AFU_ORTHOLOGUE AFUA_2G15150)-RELATED"/>
    <property type="match status" value="1"/>
</dbReference>
<evidence type="ECO:0000313" key="7">
    <source>
        <dbReference type="EMBL" id="KAK5045315.1"/>
    </source>
</evidence>
<feature type="transmembrane region" description="Helical" evidence="6">
    <location>
        <begin position="144"/>
        <end position="167"/>
    </location>
</feature>
<dbReference type="GeneID" id="89977580"/>
<dbReference type="GO" id="GO:0022857">
    <property type="term" value="F:transmembrane transporter activity"/>
    <property type="evidence" value="ECO:0007669"/>
    <property type="project" value="InterPro"/>
</dbReference>
<keyword evidence="2" id="KW-0813">Transport</keyword>
<dbReference type="PIRSF" id="PIRSF006060">
    <property type="entry name" value="AA_transporter"/>
    <property type="match status" value="1"/>
</dbReference>
<sequence>MASGDDKLTVNKGLELSFADPVSSLKVEDVQVSEVPQHDAESSTADPDLAGTISSEPNIRRRIGLLTMVALCFNICSSWAGLSTSIQIALLQGGPVTLIYGTILITAIYLCISLLIAELGSVYPTAGGQYHFTSILAPERMTRSLSYACGFITVFQWVSSGAAVMVITATQIMALVGYFNPGAQGEAWQLFLIYQVIGVLALFCNLFILNKLPIMHTIGFILSIAIFLATFIGILSRASPMATHEFVWTTFINQTGWSDGVCFLTGLITPAFMYGGLDGALHLSEEARNPRKIVPRACVGVIIVGFCTAFPFGIALLYSISDFQAIIGSSGFVPFEINAQGLRSGDAAAALLCAGCVLGFFILNALLQSSSRLVWSFARDDGFAFSHIIRRVHSVLNVPLWATFLNWLLLALCGFLILASPIDYTPVVLGIVGILGLINWVVYARRHFKGPRIQLEDRPVSGIEVRVE</sequence>
<keyword evidence="8" id="KW-1185">Reference proteome</keyword>
<evidence type="ECO:0000256" key="2">
    <source>
        <dbReference type="ARBA" id="ARBA00022448"/>
    </source>
</evidence>
<gene>
    <name evidence="7" type="ORF">LTR84_009421</name>
</gene>
<reference evidence="7 8" key="1">
    <citation type="submission" date="2023-08" db="EMBL/GenBank/DDBJ databases">
        <title>Black Yeasts Isolated from many extreme environments.</title>
        <authorList>
            <person name="Coleine C."/>
            <person name="Stajich J.E."/>
            <person name="Selbmann L."/>
        </authorList>
    </citation>
    <scope>NUCLEOTIDE SEQUENCE [LARGE SCALE GENOMIC DNA]</scope>
    <source>
        <strain evidence="7 8">CCFEE 5792</strain>
    </source>
</reference>
<comment type="subcellular location">
    <subcellularLocation>
        <location evidence="1">Membrane</location>
        <topology evidence="1">Multi-pass membrane protein</topology>
    </subcellularLocation>
</comment>
<dbReference type="PANTHER" id="PTHR45649">
    <property type="entry name" value="AMINO-ACID PERMEASE BAT1"/>
    <property type="match status" value="1"/>
</dbReference>
<protein>
    <recommendedName>
        <fullName evidence="9">Amino acid permease/ SLC12A domain-containing protein</fullName>
    </recommendedName>
</protein>
<keyword evidence="5 6" id="KW-0472">Membrane</keyword>
<dbReference type="Proteomes" id="UP001358417">
    <property type="component" value="Unassembled WGS sequence"/>
</dbReference>
<proteinExistence type="predicted"/>
<dbReference type="RefSeq" id="XP_064700947.1">
    <property type="nucleotide sequence ID" value="XM_064852961.1"/>
</dbReference>
<keyword evidence="4 6" id="KW-1133">Transmembrane helix</keyword>
<keyword evidence="3 6" id="KW-0812">Transmembrane</keyword>
<feature type="transmembrane region" description="Helical" evidence="6">
    <location>
        <begin position="347"/>
        <end position="367"/>
    </location>
</feature>
<organism evidence="7 8">
    <name type="scientific">Exophiala bonariae</name>
    <dbReference type="NCBI Taxonomy" id="1690606"/>
    <lineage>
        <taxon>Eukaryota</taxon>
        <taxon>Fungi</taxon>
        <taxon>Dikarya</taxon>
        <taxon>Ascomycota</taxon>
        <taxon>Pezizomycotina</taxon>
        <taxon>Eurotiomycetes</taxon>
        <taxon>Chaetothyriomycetidae</taxon>
        <taxon>Chaetothyriales</taxon>
        <taxon>Herpotrichiellaceae</taxon>
        <taxon>Exophiala</taxon>
    </lineage>
</organism>
<dbReference type="AlphaFoldDB" id="A0AAV9MUL7"/>
<dbReference type="GO" id="GO:0016020">
    <property type="term" value="C:membrane"/>
    <property type="evidence" value="ECO:0007669"/>
    <property type="project" value="UniProtKB-SubCell"/>
</dbReference>
<feature type="transmembrane region" description="Helical" evidence="6">
    <location>
        <begin position="424"/>
        <end position="443"/>
    </location>
</feature>
<comment type="caution">
    <text evidence="7">The sequence shown here is derived from an EMBL/GenBank/DDBJ whole genome shotgun (WGS) entry which is preliminary data.</text>
</comment>
<evidence type="ECO:0000256" key="4">
    <source>
        <dbReference type="ARBA" id="ARBA00022989"/>
    </source>
</evidence>
<evidence type="ECO:0008006" key="9">
    <source>
        <dbReference type="Google" id="ProtNLM"/>
    </source>
</evidence>
<feature type="transmembrane region" description="Helical" evidence="6">
    <location>
        <begin position="63"/>
        <end position="86"/>
    </location>
</feature>
<dbReference type="EMBL" id="JAVRRD010000038">
    <property type="protein sequence ID" value="KAK5045315.1"/>
    <property type="molecule type" value="Genomic_DNA"/>
</dbReference>
<name>A0AAV9MUL7_9EURO</name>
<evidence type="ECO:0000256" key="5">
    <source>
        <dbReference type="ARBA" id="ARBA00023136"/>
    </source>
</evidence>
<dbReference type="InterPro" id="IPR002293">
    <property type="entry name" value="AA/rel_permease1"/>
</dbReference>
<feature type="transmembrane region" description="Helical" evidence="6">
    <location>
        <begin position="187"/>
        <end position="209"/>
    </location>
</feature>
<feature type="transmembrane region" description="Helical" evidence="6">
    <location>
        <begin position="297"/>
        <end position="320"/>
    </location>
</feature>
<accession>A0AAV9MUL7</accession>
<evidence type="ECO:0000256" key="6">
    <source>
        <dbReference type="SAM" id="Phobius"/>
    </source>
</evidence>
<feature type="transmembrane region" description="Helical" evidence="6">
    <location>
        <begin position="98"/>
        <end position="123"/>
    </location>
</feature>
<dbReference type="Pfam" id="PF13520">
    <property type="entry name" value="AA_permease_2"/>
    <property type="match status" value="1"/>
</dbReference>
<evidence type="ECO:0000256" key="1">
    <source>
        <dbReference type="ARBA" id="ARBA00004141"/>
    </source>
</evidence>
<feature type="transmembrane region" description="Helical" evidence="6">
    <location>
        <begin position="398"/>
        <end position="418"/>
    </location>
</feature>
<evidence type="ECO:0000256" key="3">
    <source>
        <dbReference type="ARBA" id="ARBA00022692"/>
    </source>
</evidence>
<dbReference type="Gene3D" id="1.20.1740.10">
    <property type="entry name" value="Amino acid/polyamine transporter I"/>
    <property type="match status" value="1"/>
</dbReference>
<feature type="transmembrane region" description="Helical" evidence="6">
    <location>
        <begin position="256"/>
        <end position="277"/>
    </location>
</feature>
<evidence type="ECO:0000313" key="8">
    <source>
        <dbReference type="Proteomes" id="UP001358417"/>
    </source>
</evidence>
<feature type="transmembrane region" description="Helical" evidence="6">
    <location>
        <begin position="216"/>
        <end position="236"/>
    </location>
</feature>